<dbReference type="SUPFAM" id="SSF57850">
    <property type="entry name" value="RING/U-box"/>
    <property type="match status" value="1"/>
</dbReference>
<dbReference type="Pfam" id="PF15227">
    <property type="entry name" value="zf-C3HC4_4"/>
    <property type="match status" value="1"/>
</dbReference>
<evidence type="ECO:0000256" key="2">
    <source>
        <dbReference type="ARBA" id="ARBA00022723"/>
    </source>
</evidence>
<dbReference type="AlphaFoldDB" id="A0A9W7WUX8"/>
<evidence type="ECO:0000313" key="11">
    <source>
        <dbReference type="Proteomes" id="UP001059041"/>
    </source>
</evidence>
<keyword evidence="11" id="KW-1185">Reference proteome</keyword>
<organism evidence="10 11">
    <name type="scientific">Triplophysa rosa</name>
    <name type="common">Cave loach</name>
    <dbReference type="NCBI Taxonomy" id="992332"/>
    <lineage>
        <taxon>Eukaryota</taxon>
        <taxon>Metazoa</taxon>
        <taxon>Chordata</taxon>
        <taxon>Craniata</taxon>
        <taxon>Vertebrata</taxon>
        <taxon>Euteleostomi</taxon>
        <taxon>Actinopterygii</taxon>
        <taxon>Neopterygii</taxon>
        <taxon>Teleostei</taxon>
        <taxon>Ostariophysi</taxon>
        <taxon>Cypriniformes</taxon>
        <taxon>Nemacheilidae</taxon>
        <taxon>Triplophysa</taxon>
    </lineage>
</organism>
<accession>A0A9W7WUX8</accession>
<dbReference type="InterPro" id="IPR001870">
    <property type="entry name" value="B30.2/SPRY"/>
</dbReference>
<dbReference type="InterPro" id="IPR017907">
    <property type="entry name" value="Znf_RING_CS"/>
</dbReference>
<dbReference type="SUPFAM" id="SSF57845">
    <property type="entry name" value="B-box zinc-binding domain"/>
    <property type="match status" value="1"/>
</dbReference>
<dbReference type="SUPFAM" id="SSF49899">
    <property type="entry name" value="Concanavalin A-like lectins/glucanases"/>
    <property type="match status" value="1"/>
</dbReference>
<dbReference type="Gene3D" id="2.60.120.920">
    <property type="match status" value="1"/>
</dbReference>
<feature type="coiled-coil region" evidence="7">
    <location>
        <begin position="220"/>
        <end position="257"/>
    </location>
</feature>
<dbReference type="InterPro" id="IPR043136">
    <property type="entry name" value="B30.2/SPRY_sf"/>
</dbReference>
<keyword evidence="2" id="KW-0479">Metal-binding</keyword>
<feature type="domain" description="RING-type" evidence="8">
    <location>
        <begin position="15"/>
        <end position="58"/>
    </location>
</feature>
<feature type="domain" description="B30.2/SPRY" evidence="9">
    <location>
        <begin position="323"/>
        <end position="514"/>
    </location>
</feature>
<dbReference type="Gene3D" id="3.30.40.10">
    <property type="entry name" value="Zinc/RING finger domain, C3HC4 (zinc finger)"/>
    <property type="match status" value="1"/>
</dbReference>
<dbReference type="InterPro" id="IPR001841">
    <property type="entry name" value="Znf_RING"/>
</dbReference>
<dbReference type="GO" id="GO:0005737">
    <property type="term" value="C:cytoplasm"/>
    <property type="evidence" value="ECO:0007669"/>
    <property type="project" value="UniProtKB-ARBA"/>
</dbReference>
<keyword evidence="7" id="KW-0175">Coiled coil</keyword>
<gene>
    <name evidence="10" type="ORF">IRJ41_010926</name>
</gene>
<dbReference type="GO" id="GO:0008270">
    <property type="term" value="F:zinc ion binding"/>
    <property type="evidence" value="ECO:0007669"/>
    <property type="project" value="UniProtKB-KW"/>
</dbReference>
<dbReference type="SMART" id="SM00589">
    <property type="entry name" value="PRY"/>
    <property type="match status" value="1"/>
</dbReference>
<dbReference type="Pfam" id="PF13765">
    <property type="entry name" value="PRY"/>
    <property type="match status" value="1"/>
</dbReference>
<evidence type="ECO:0000256" key="5">
    <source>
        <dbReference type="ARBA" id="ARBA00022859"/>
    </source>
</evidence>
<dbReference type="InterPro" id="IPR013320">
    <property type="entry name" value="ConA-like_dom_sf"/>
</dbReference>
<evidence type="ECO:0000256" key="3">
    <source>
        <dbReference type="ARBA" id="ARBA00022771"/>
    </source>
</evidence>
<reference evidence="10" key="1">
    <citation type="submission" date="2021-02" db="EMBL/GenBank/DDBJ databases">
        <title>Comparative genomics reveals that relaxation of natural selection precedes convergent phenotypic evolution of cavefish.</title>
        <authorList>
            <person name="Peng Z."/>
        </authorList>
    </citation>
    <scope>NUCLEOTIDE SEQUENCE</scope>
    <source>
        <tissue evidence="10">Muscle</tissue>
    </source>
</reference>
<dbReference type="EMBL" id="JAFHDT010000006">
    <property type="protein sequence ID" value="KAI7808666.1"/>
    <property type="molecule type" value="Genomic_DNA"/>
</dbReference>
<keyword evidence="5" id="KW-0391">Immunity</keyword>
<dbReference type="InterPro" id="IPR006574">
    <property type="entry name" value="PRY"/>
</dbReference>
<dbReference type="SMART" id="SM00449">
    <property type="entry name" value="SPRY"/>
    <property type="match status" value="1"/>
</dbReference>
<dbReference type="OrthoDB" id="6270329at2759"/>
<name>A0A9W7WUX8_TRIRA</name>
<sequence length="514" mass="58968">MAESNISVSPALLKCSVCLDLLKDPVTVPCGHSYCMKCISDYWNQNDQKRVCSCPQCRQTFSPRPALNKNPILAEMVETKPQAEDVDCDVCTGRKHKAVRSCLECQTSYCQNHLEQHENFHSGKRHKDATGRPDMICPVHGKIQDVNCWTDQLFVCPYCKLKEIQRQRIQKREKELHELRAGVESYKRSSQTAVEDCEVIFTELISYFEQSRSEVTQLIRDQEKAAVSRAEGVLKQLKHEIDDLKKKDAELEQLSRTDDHRQFQQIFQSLSAPTESSDSQCITVSSLLSFDDVENSVSQLREKLEHFCREELEKLSDKVIYTETIPSPEPNTREPFLQYSHQLTLDPNTLYERLRQSEGDRVVTYTTGVRQYSDHPDRFNALLQVLCRESVCGRSYWEVEWSVKVGISVSYKSISRKGRGNECEFGRNNKSWSLSCSDSSCSFWHNNVETKLPVVSRSARIGVYVDHNEGTLSFYNISDTMTLIHSINTTFTQPLYPGFRLSLNGKVTLCDLTM</sequence>
<dbReference type="PANTHER" id="PTHR25465">
    <property type="entry name" value="B-BOX DOMAIN CONTAINING"/>
    <property type="match status" value="1"/>
</dbReference>
<evidence type="ECO:0000259" key="9">
    <source>
        <dbReference type="PROSITE" id="PS50188"/>
    </source>
</evidence>
<dbReference type="SMART" id="SM00184">
    <property type="entry name" value="RING"/>
    <property type="match status" value="1"/>
</dbReference>
<evidence type="ECO:0000256" key="1">
    <source>
        <dbReference type="ARBA" id="ARBA00022588"/>
    </source>
</evidence>
<dbReference type="Pfam" id="PF25600">
    <property type="entry name" value="TRIM_CC"/>
    <property type="match status" value="1"/>
</dbReference>
<evidence type="ECO:0000256" key="4">
    <source>
        <dbReference type="ARBA" id="ARBA00022833"/>
    </source>
</evidence>
<dbReference type="Gene3D" id="3.30.160.60">
    <property type="entry name" value="Classic Zinc Finger"/>
    <property type="match status" value="1"/>
</dbReference>
<dbReference type="PRINTS" id="PR01407">
    <property type="entry name" value="BUTYPHLNCDUF"/>
</dbReference>
<dbReference type="Proteomes" id="UP001059041">
    <property type="component" value="Linkage Group LG6"/>
</dbReference>
<dbReference type="InterPro" id="IPR003879">
    <property type="entry name" value="Butyrophylin_SPRY"/>
</dbReference>
<dbReference type="GO" id="GO:0045087">
    <property type="term" value="P:innate immune response"/>
    <property type="evidence" value="ECO:0007669"/>
    <property type="project" value="UniProtKB-KW"/>
</dbReference>
<protein>
    <submittedName>
        <fullName evidence="10">FinTRIM family</fullName>
    </submittedName>
</protein>
<dbReference type="PANTHER" id="PTHR25465:SF5">
    <property type="entry name" value="E3 UBIQUITIN_ISG15 LIGASE TRIM25-RELATED"/>
    <property type="match status" value="1"/>
</dbReference>
<keyword evidence="3 6" id="KW-0863">Zinc-finger</keyword>
<evidence type="ECO:0000256" key="6">
    <source>
        <dbReference type="PROSITE-ProRule" id="PRU00175"/>
    </source>
</evidence>
<evidence type="ECO:0000256" key="7">
    <source>
        <dbReference type="SAM" id="Coils"/>
    </source>
</evidence>
<dbReference type="PROSITE" id="PS50089">
    <property type="entry name" value="ZF_RING_2"/>
    <property type="match status" value="1"/>
</dbReference>
<dbReference type="InterPro" id="IPR013083">
    <property type="entry name" value="Znf_RING/FYVE/PHD"/>
</dbReference>
<keyword evidence="4" id="KW-0862">Zinc</keyword>
<comment type="caution">
    <text evidence="10">The sequence shown here is derived from an EMBL/GenBank/DDBJ whole genome shotgun (WGS) entry which is preliminary data.</text>
</comment>
<dbReference type="InterPro" id="IPR003877">
    <property type="entry name" value="SPRY_dom"/>
</dbReference>
<dbReference type="PROSITE" id="PS50188">
    <property type="entry name" value="B302_SPRY"/>
    <property type="match status" value="1"/>
</dbReference>
<evidence type="ECO:0000259" key="8">
    <source>
        <dbReference type="PROSITE" id="PS50089"/>
    </source>
</evidence>
<keyword evidence="1" id="KW-0399">Innate immunity</keyword>
<dbReference type="Pfam" id="PF00622">
    <property type="entry name" value="SPRY"/>
    <property type="match status" value="1"/>
</dbReference>
<dbReference type="CDD" id="cd16040">
    <property type="entry name" value="SPRY_PRY_SNTX"/>
    <property type="match status" value="1"/>
</dbReference>
<dbReference type="InterPro" id="IPR051051">
    <property type="entry name" value="E3_ubiq-ligase_TRIM/RNF"/>
</dbReference>
<proteinExistence type="predicted"/>
<dbReference type="PROSITE" id="PS00518">
    <property type="entry name" value="ZF_RING_1"/>
    <property type="match status" value="1"/>
</dbReference>
<evidence type="ECO:0000313" key="10">
    <source>
        <dbReference type="EMBL" id="KAI7808666.1"/>
    </source>
</evidence>
<dbReference type="InterPro" id="IPR058030">
    <property type="entry name" value="TRIM8/14/16/25/29/45/65_CC"/>
</dbReference>